<dbReference type="InterPro" id="IPR000253">
    <property type="entry name" value="FHA_dom"/>
</dbReference>
<feature type="domain" description="FHA" evidence="2">
    <location>
        <begin position="34"/>
        <end position="82"/>
    </location>
</feature>
<evidence type="ECO:0000259" key="2">
    <source>
        <dbReference type="PROSITE" id="PS50006"/>
    </source>
</evidence>
<reference evidence="3 4" key="1">
    <citation type="submission" date="2016-03" db="EMBL/GenBank/DDBJ databases">
        <title>Whole genome sequencing of Grifola frondosa 9006-11.</title>
        <authorList>
            <person name="Min B."/>
            <person name="Park H."/>
            <person name="Kim J.-G."/>
            <person name="Cho H."/>
            <person name="Oh Y.-L."/>
            <person name="Kong W.-S."/>
            <person name="Choi I.-G."/>
        </authorList>
    </citation>
    <scope>NUCLEOTIDE SEQUENCE [LARGE SCALE GENOMIC DNA]</scope>
    <source>
        <strain evidence="3 4">9006-11</strain>
    </source>
</reference>
<feature type="region of interest" description="Disordered" evidence="1">
    <location>
        <begin position="200"/>
        <end position="223"/>
    </location>
</feature>
<dbReference type="OrthoDB" id="6288785at2759"/>
<sequence>MDSSDIGRYGTLSLLKRLQPDSVVASYPIDDPEITVGRDPTCSIRLYYPSVSALHCKIVFNDRKAFLVVLGTNGVLVDGCPVFPAAPNAQGPTTVPLPNGATLDIHKKSFRFAYPPRHLRPALLATPEKPRALRLSMIHSAQVFSPRPSPNPSENLRVLQSPLKTAFQPDIVLVESDSPRVVEEDRDLIILDEVERVQPQPQQLPLPRPPTFPKTPVRRRPRPSLHREVLIRSAHRIEIQREIQLEEEAEVEETIADIQEEEEELEEQEEEMQLQEGKETKPVSSWRKSLDAVRGSLEWALRAVSMEPKEEEEEQTIYWSMNMNSTITTANTK</sequence>
<feature type="compositionally biased region" description="Pro residues" evidence="1">
    <location>
        <begin position="202"/>
        <end position="213"/>
    </location>
</feature>
<evidence type="ECO:0000313" key="4">
    <source>
        <dbReference type="Proteomes" id="UP000092993"/>
    </source>
</evidence>
<protein>
    <recommendedName>
        <fullName evidence="2">FHA domain-containing protein</fullName>
    </recommendedName>
</protein>
<dbReference type="SUPFAM" id="SSF49879">
    <property type="entry name" value="SMAD/FHA domain"/>
    <property type="match status" value="1"/>
</dbReference>
<gene>
    <name evidence="3" type="ORF">A0H81_03336</name>
</gene>
<proteinExistence type="predicted"/>
<dbReference type="Pfam" id="PF00498">
    <property type="entry name" value="FHA"/>
    <property type="match status" value="1"/>
</dbReference>
<dbReference type="EMBL" id="LUGG01000003">
    <property type="protein sequence ID" value="OBZ76090.1"/>
    <property type="molecule type" value="Genomic_DNA"/>
</dbReference>
<accession>A0A1C7MGX0</accession>
<evidence type="ECO:0000313" key="3">
    <source>
        <dbReference type="EMBL" id="OBZ76090.1"/>
    </source>
</evidence>
<dbReference type="STRING" id="5627.A0A1C7MGX0"/>
<keyword evidence="4" id="KW-1185">Reference proteome</keyword>
<organism evidence="3 4">
    <name type="scientific">Grifola frondosa</name>
    <name type="common">Maitake</name>
    <name type="synonym">Polyporus frondosus</name>
    <dbReference type="NCBI Taxonomy" id="5627"/>
    <lineage>
        <taxon>Eukaryota</taxon>
        <taxon>Fungi</taxon>
        <taxon>Dikarya</taxon>
        <taxon>Basidiomycota</taxon>
        <taxon>Agaricomycotina</taxon>
        <taxon>Agaricomycetes</taxon>
        <taxon>Polyporales</taxon>
        <taxon>Grifolaceae</taxon>
        <taxon>Grifola</taxon>
    </lineage>
</organism>
<dbReference type="PROSITE" id="PS50006">
    <property type="entry name" value="FHA_DOMAIN"/>
    <property type="match status" value="1"/>
</dbReference>
<evidence type="ECO:0000256" key="1">
    <source>
        <dbReference type="SAM" id="MobiDB-lite"/>
    </source>
</evidence>
<name>A0A1C7MGX0_GRIFR</name>
<dbReference type="InterPro" id="IPR008984">
    <property type="entry name" value="SMAD_FHA_dom_sf"/>
</dbReference>
<comment type="caution">
    <text evidence="3">The sequence shown here is derived from an EMBL/GenBank/DDBJ whole genome shotgun (WGS) entry which is preliminary data.</text>
</comment>
<dbReference type="AlphaFoldDB" id="A0A1C7MGX0"/>
<feature type="compositionally biased region" description="Acidic residues" evidence="1">
    <location>
        <begin position="261"/>
        <end position="273"/>
    </location>
</feature>
<feature type="region of interest" description="Disordered" evidence="1">
    <location>
        <begin position="261"/>
        <end position="287"/>
    </location>
</feature>
<dbReference type="SMART" id="SM00240">
    <property type="entry name" value="FHA"/>
    <property type="match status" value="1"/>
</dbReference>
<dbReference type="CDD" id="cd22673">
    <property type="entry name" value="FHA_Ki67"/>
    <property type="match status" value="1"/>
</dbReference>
<dbReference type="Proteomes" id="UP000092993">
    <property type="component" value="Unassembled WGS sequence"/>
</dbReference>
<dbReference type="Gene3D" id="2.60.200.20">
    <property type="match status" value="1"/>
</dbReference>